<evidence type="ECO:0000256" key="1">
    <source>
        <dbReference type="ARBA" id="ARBA00004651"/>
    </source>
</evidence>
<gene>
    <name evidence="9" type="ORF">SAMN05421803_109123</name>
</gene>
<keyword evidence="5 7" id="KW-1133">Transmembrane helix</keyword>
<dbReference type="NCBIfam" id="TIGR03920">
    <property type="entry name" value="T7SS_EccD"/>
    <property type="match status" value="1"/>
</dbReference>
<dbReference type="InterPro" id="IPR024962">
    <property type="entry name" value="YukD-like"/>
</dbReference>
<evidence type="ECO:0000313" key="10">
    <source>
        <dbReference type="Proteomes" id="UP000184452"/>
    </source>
</evidence>
<feature type="transmembrane region" description="Helical" evidence="7">
    <location>
        <begin position="376"/>
        <end position="396"/>
    </location>
</feature>
<evidence type="ECO:0000256" key="2">
    <source>
        <dbReference type="ARBA" id="ARBA00006162"/>
    </source>
</evidence>
<evidence type="ECO:0000256" key="7">
    <source>
        <dbReference type="SAM" id="Phobius"/>
    </source>
</evidence>
<dbReference type="OrthoDB" id="3326149at2"/>
<accession>A0A1M6LZT9</accession>
<feature type="transmembrane region" description="Helical" evidence="7">
    <location>
        <begin position="353"/>
        <end position="370"/>
    </location>
</feature>
<dbReference type="Proteomes" id="UP000184452">
    <property type="component" value="Unassembled WGS sequence"/>
</dbReference>
<evidence type="ECO:0000256" key="5">
    <source>
        <dbReference type="ARBA" id="ARBA00022989"/>
    </source>
</evidence>
<organism evidence="9 10">
    <name type="scientific">Nocardiopsis flavescens</name>
    <dbReference type="NCBI Taxonomy" id="758803"/>
    <lineage>
        <taxon>Bacteria</taxon>
        <taxon>Bacillati</taxon>
        <taxon>Actinomycetota</taxon>
        <taxon>Actinomycetes</taxon>
        <taxon>Streptosporangiales</taxon>
        <taxon>Nocardiopsidaceae</taxon>
        <taxon>Nocardiopsis</taxon>
    </lineage>
</organism>
<evidence type="ECO:0000256" key="3">
    <source>
        <dbReference type="ARBA" id="ARBA00022475"/>
    </source>
</evidence>
<dbReference type="STRING" id="758803.SAMN05421803_109123"/>
<protein>
    <submittedName>
        <fullName evidence="9">Type VII secretion integral membrane protein EccD</fullName>
    </submittedName>
</protein>
<dbReference type="GO" id="GO:0005886">
    <property type="term" value="C:plasma membrane"/>
    <property type="evidence" value="ECO:0007669"/>
    <property type="project" value="UniProtKB-SubCell"/>
</dbReference>
<proteinExistence type="inferred from homology"/>
<reference evidence="9 10" key="1">
    <citation type="submission" date="2016-11" db="EMBL/GenBank/DDBJ databases">
        <authorList>
            <person name="Jaros S."/>
            <person name="Januszkiewicz K."/>
            <person name="Wedrychowicz H."/>
        </authorList>
    </citation>
    <scope>NUCLEOTIDE SEQUENCE [LARGE SCALE GENOMIC DNA]</scope>
    <source>
        <strain evidence="9 10">CGMCC 4.5723</strain>
    </source>
</reference>
<dbReference type="AlphaFoldDB" id="A0A1M6LZT9"/>
<feature type="transmembrane region" description="Helical" evidence="7">
    <location>
        <begin position="141"/>
        <end position="159"/>
    </location>
</feature>
<feature type="transmembrane region" description="Helical" evidence="7">
    <location>
        <begin position="114"/>
        <end position="135"/>
    </location>
</feature>
<feature type="transmembrane region" description="Helical" evidence="7">
    <location>
        <begin position="166"/>
        <end position="185"/>
    </location>
</feature>
<evidence type="ECO:0000259" key="8">
    <source>
        <dbReference type="Pfam" id="PF19053"/>
    </source>
</evidence>
<comment type="subcellular location">
    <subcellularLocation>
        <location evidence="1">Cell membrane</location>
        <topology evidence="1">Multi-pass membrane protein</topology>
    </subcellularLocation>
</comment>
<keyword evidence="6 7" id="KW-0472">Membrane</keyword>
<dbReference type="Gene3D" id="3.10.20.90">
    <property type="entry name" value="Phosphatidylinositol 3-kinase Catalytic Subunit, Chain A, domain 1"/>
    <property type="match status" value="1"/>
</dbReference>
<dbReference type="InterPro" id="IPR006707">
    <property type="entry name" value="T7SS_EccD"/>
</dbReference>
<feature type="transmembrane region" description="Helical" evidence="7">
    <location>
        <begin position="229"/>
        <end position="246"/>
    </location>
</feature>
<dbReference type="Pfam" id="PF08817">
    <property type="entry name" value="YukD"/>
    <property type="match status" value="1"/>
</dbReference>
<dbReference type="Pfam" id="PF19053">
    <property type="entry name" value="EccD"/>
    <property type="match status" value="1"/>
</dbReference>
<dbReference type="RefSeq" id="WP_073380187.1">
    <property type="nucleotide sequence ID" value="NZ_FQZK01000009.1"/>
</dbReference>
<evidence type="ECO:0000256" key="4">
    <source>
        <dbReference type="ARBA" id="ARBA00022692"/>
    </source>
</evidence>
<evidence type="ECO:0000313" key="9">
    <source>
        <dbReference type="EMBL" id="SHJ76688.1"/>
    </source>
</evidence>
<feature type="transmembrane region" description="Helical" evidence="7">
    <location>
        <begin position="252"/>
        <end position="276"/>
    </location>
</feature>
<keyword evidence="3" id="KW-1003">Cell membrane</keyword>
<feature type="domain" description="EccD-like transmembrane" evidence="8">
    <location>
        <begin position="112"/>
        <end position="437"/>
    </location>
</feature>
<keyword evidence="4 7" id="KW-0812">Transmembrane</keyword>
<sequence length="441" mass="45037">MTAWSRVTLVGEERRVDAVLPAAEPVGALMPEVLELLGDPVENPARLRHLVTASGAVLEGDTTLADRQIADGAVLRLVRAEEPVPAPVVHEVPEAVSKAIDDHAGRWNPVAARWTATGSLVALALTGAWTAHLYAPSTGGMVGLAAVAALLMVAGAALGPTWREPLGTALSIAGAAVGGLTLWLASDLFGWPEWARWGGLAALVALLVLLLGLTSGLGRGGLTGGGTGLVLAVVWSGAAALGLPAYQVAAVMTVACVVLLSMLLRLALMFSGLAVLDDRRSSGDSVARGDVLASVAGAHRSLVIATLAVAVATATAGIGLATHFDPWTAGLSAVLAIVVASRARLFPLVAQKAALTAASLVVLAAFLFSWTQAYSWGVWPALGVAAAAAAIPAVVLSVEQPEHVRARLRGITSRFEAVAVVVLVPLAIGAFGTYQRLLDTF</sequence>
<feature type="transmembrane region" description="Helical" evidence="7">
    <location>
        <begin position="417"/>
        <end position="434"/>
    </location>
</feature>
<name>A0A1M6LZT9_9ACTN</name>
<feature type="transmembrane region" description="Helical" evidence="7">
    <location>
        <begin position="302"/>
        <end position="321"/>
    </location>
</feature>
<comment type="similarity">
    <text evidence="2">Belongs to the EccD/Snm4 family.</text>
</comment>
<evidence type="ECO:0000256" key="6">
    <source>
        <dbReference type="ARBA" id="ARBA00023136"/>
    </source>
</evidence>
<feature type="transmembrane region" description="Helical" evidence="7">
    <location>
        <begin position="197"/>
        <end position="217"/>
    </location>
</feature>
<dbReference type="EMBL" id="FQZK01000009">
    <property type="protein sequence ID" value="SHJ76688.1"/>
    <property type="molecule type" value="Genomic_DNA"/>
</dbReference>
<keyword evidence="10" id="KW-1185">Reference proteome</keyword>
<dbReference type="InterPro" id="IPR044049">
    <property type="entry name" value="EccD_transm"/>
</dbReference>
<feature type="transmembrane region" description="Helical" evidence="7">
    <location>
        <begin position="327"/>
        <end position="346"/>
    </location>
</feature>